<dbReference type="EMBL" id="CP012159">
    <property type="protein sequence ID" value="AKT39457.1"/>
    <property type="molecule type" value="Genomic_DNA"/>
</dbReference>
<protein>
    <recommendedName>
        <fullName evidence="4">Lipoprotein</fullName>
    </recommendedName>
</protein>
<sequence length="285" mass="30413">MRLAWFTTLSGALVLLSGCAQFGEEQDESPGSKGELLQEAAGALTIQNALSLNALSLNALSLNALSLNALSLDGLSAQNLQALRDPGTAGQLSRQFLHYAVGCALESGQSFTLPWTDTDGAVRHETYAGELGLIDSWKSRPLKVVEQRLVSACLAARVNLHGVSVTISIRSPQKALKLNPSSTELQDFPQVEGAFWGNLFAPTPQLFACHNSATIGNSRAWQRDCTTGYLNEEGELEACGPIQIVGACSEVCKSIKPSGQYYPECMERPGQGSSMIKEVITTALP</sequence>
<dbReference type="RefSeq" id="WP_063796297.1">
    <property type="nucleotide sequence ID" value="NZ_CP012159.1"/>
</dbReference>
<dbReference type="KEGG" id="ccro:CMC5_036040"/>
<organism evidence="2 3">
    <name type="scientific">Chondromyces crocatus</name>
    <dbReference type="NCBI Taxonomy" id="52"/>
    <lineage>
        <taxon>Bacteria</taxon>
        <taxon>Pseudomonadati</taxon>
        <taxon>Myxococcota</taxon>
        <taxon>Polyangia</taxon>
        <taxon>Polyangiales</taxon>
        <taxon>Polyangiaceae</taxon>
        <taxon>Chondromyces</taxon>
    </lineage>
</organism>
<dbReference type="Proteomes" id="UP000067626">
    <property type="component" value="Chromosome"/>
</dbReference>
<evidence type="ECO:0000313" key="2">
    <source>
        <dbReference type="EMBL" id="AKT39457.1"/>
    </source>
</evidence>
<accession>A0A0K1EFI0</accession>
<dbReference type="PATRIC" id="fig|52.7.peg.3967"/>
<feature type="signal peptide" evidence="1">
    <location>
        <begin position="1"/>
        <end position="22"/>
    </location>
</feature>
<feature type="chain" id="PRO_5005459372" description="Lipoprotein" evidence="1">
    <location>
        <begin position="23"/>
        <end position="285"/>
    </location>
</feature>
<keyword evidence="1" id="KW-0732">Signal</keyword>
<gene>
    <name evidence="2" type="ORF">CMC5_036040</name>
</gene>
<dbReference type="AlphaFoldDB" id="A0A0K1EFI0"/>
<proteinExistence type="predicted"/>
<evidence type="ECO:0000256" key="1">
    <source>
        <dbReference type="SAM" id="SignalP"/>
    </source>
</evidence>
<evidence type="ECO:0008006" key="4">
    <source>
        <dbReference type="Google" id="ProtNLM"/>
    </source>
</evidence>
<evidence type="ECO:0000313" key="3">
    <source>
        <dbReference type="Proteomes" id="UP000067626"/>
    </source>
</evidence>
<name>A0A0K1EFI0_CHOCO</name>
<dbReference type="STRING" id="52.CMC5_036040"/>
<keyword evidence="3" id="KW-1185">Reference proteome</keyword>
<reference evidence="2 3" key="1">
    <citation type="submission" date="2015-07" db="EMBL/GenBank/DDBJ databases">
        <title>Genome analysis of myxobacterium Chondromyces crocatus Cm c5 reveals a high potential for natural compound synthesis and the genetic basis for the loss of fruiting body formation.</title>
        <authorList>
            <person name="Zaburannyi N."/>
            <person name="Bunk B."/>
            <person name="Maier J."/>
            <person name="Overmann J."/>
            <person name="Mueller R."/>
        </authorList>
    </citation>
    <scope>NUCLEOTIDE SEQUENCE [LARGE SCALE GENOMIC DNA]</scope>
    <source>
        <strain evidence="2 3">Cm c5</strain>
    </source>
</reference>
<dbReference type="PROSITE" id="PS51257">
    <property type="entry name" value="PROKAR_LIPOPROTEIN"/>
    <property type="match status" value="1"/>
</dbReference>